<reference evidence="2 3" key="1">
    <citation type="submission" date="2018-04" db="EMBL/GenBank/DDBJ databases">
        <title>Marixanthomonas spongiae HN-E44 sp. nov., isolated from a marine sponge.</title>
        <authorList>
            <person name="Luo L."/>
            <person name="Zhuang L."/>
        </authorList>
    </citation>
    <scope>NUCLEOTIDE SEQUENCE [LARGE SCALE GENOMIC DNA]</scope>
    <source>
        <strain evidence="2 3">HN-E44</strain>
    </source>
</reference>
<evidence type="ECO:0008006" key="4">
    <source>
        <dbReference type="Google" id="ProtNLM"/>
    </source>
</evidence>
<feature type="chain" id="PRO_5015588368" description="Outer membrane protein beta-barrel domain-containing protein" evidence="1">
    <location>
        <begin position="16"/>
        <end position="299"/>
    </location>
</feature>
<evidence type="ECO:0000313" key="3">
    <source>
        <dbReference type="Proteomes" id="UP000245962"/>
    </source>
</evidence>
<gene>
    <name evidence="2" type="ORF">DDV96_08460</name>
</gene>
<comment type="caution">
    <text evidence="2">The sequence shown here is derived from an EMBL/GenBank/DDBJ whole genome shotgun (WGS) entry which is preliminary data.</text>
</comment>
<dbReference type="Proteomes" id="UP000245962">
    <property type="component" value="Unassembled WGS sequence"/>
</dbReference>
<keyword evidence="1" id="KW-0732">Signal</keyword>
<protein>
    <recommendedName>
        <fullName evidence="4">Outer membrane protein beta-barrel domain-containing protein</fullName>
    </recommendedName>
</protein>
<accession>A0A2U0I116</accession>
<name>A0A2U0I116_9FLAO</name>
<dbReference type="AlphaFoldDB" id="A0A2U0I116"/>
<proteinExistence type="predicted"/>
<organism evidence="2 3">
    <name type="scientific">Marixanthomonas spongiae</name>
    <dbReference type="NCBI Taxonomy" id="2174845"/>
    <lineage>
        <taxon>Bacteria</taxon>
        <taxon>Pseudomonadati</taxon>
        <taxon>Bacteroidota</taxon>
        <taxon>Flavobacteriia</taxon>
        <taxon>Flavobacteriales</taxon>
        <taxon>Flavobacteriaceae</taxon>
        <taxon>Marixanthomonas</taxon>
    </lineage>
</organism>
<dbReference type="EMBL" id="QEHR01000005">
    <property type="protein sequence ID" value="PVW14787.1"/>
    <property type="molecule type" value="Genomic_DNA"/>
</dbReference>
<feature type="signal peptide" evidence="1">
    <location>
        <begin position="1"/>
        <end position="15"/>
    </location>
</feature>
<evidence type="ECO:0000313" key="2">
    <source>
        <dbReference type="EMBL" id="PVW14787.1"/>
    </source>
</evidence>
<dbReference type="OrthoDB" id="1114906at2"/>
<sequence>MFTLFFILICSTAFAQTTDLARVEYLHIPFSKSDNSIQRYRALAQIPIPVDEDKNGIFVVGLEYRYVDYSLKDEEDIAAFGEHMVNSSQRMYSYLGYTWKPNDTWRFGAKAGARINSTLEGKIGGDDIVYEFGIYSILDKKDDTTVAKPYRLILGLTYSTTPGRNYPLPLINYFKEFHPNWTFTLGVPKTNVRHYLNDSHKDAIQAFATLDNIFANLQTNFVPMSPQNPNGKQVENIEHTIGLLGLGYEHFFTEHFLFYGYAAHSVYNNFRLENNDGDKIYEINTTNTPYFRAGLKFKY</sequence>
<evidence type="ECO:0000256" key="1">
    <source>
        <dbReference type="SAM" id="SignalP"/>
    </source>
</evidence>
<keyword evidence="3" id="KW-1185">Reference proteome</keyword>